<gene>
    <name evidence="1" type="ORF">CRP125_gp11</name>
</gene>
<dbReference type="Gene3D" id="3.40.91.30">
    <property type="match status" value="1"/>
</dbReference>
<dbReference type="GO" id="GO:0016032">
    <property type="term" value="P:viral process"/>
    <property type="evidence" value="ECO:0007669"/>
    <property type="project" value="InterPro"/>
</dbReference>
<dbReference type="Proteomes" id="UP001302562">
    <property type="component" value="Segment"/>
</dbReference>
<dbReference type="GO" id="GO:0015074">
    <property type="term" value="P:DNA integration"/>
    <property type="evidence" value="ECO:0007669"/>
    <property type="project" value="InterPro"/>
</dbReference>
<dbReference type="EMBL" id="OR420743">
    <property type="protein sequence ID" value="WMM95314.1"/>
    <property type="molecule type" value="Genomic_DNA"/>
</dbReference>
<organism evidence="1 2">
    <name type="scientific">Roseobacter phage CRP-125</name>
    <dbReference type="NCBI Taxonomy" id="3072844"/>
    <lineage>
        <taxon>Viruses</taxon>
        <taxon>Duplodnaviria</taxon>
        <taxon>Heunggongvirae</taxon>
        <taxon>Uroviricota</taxon>
        <taxon>Caudoviricetes</taxon>
        <taxon>Autographivirales</taxon>
        <taxon>Autographivirales incertae sedis</taxon>
        <taxon>Actaeavirus</taxon>
        <taxon>Actaeavirus CRP125</taxon>
    </lineage>
</organism>
<dbReference type="CDD" id="cd22324">
    <property type="entry name" value="Endonuclease_I"/>
    <property type="match status" value="1"/>
</dbReference>
<dbReference type="SUPFAM" id="SSF52980">
    <property type="entry name" value="Restriction endonuclease-like"/>
    <property type="match status" value="1"/>
</dbReference>
<accession>A0AAX3ZWF3</accession>
<dbReference type="InterPro" id="IPR008029">
    <property type="entry name" value="Phage_T7_Gp3_endoDNaseI"/>
</dbReference>
<evidence type="ECO:0000313" key="1">
    <source>
        <dbReference type="EMBL" id="WMM95314.1"/>
    </source>
</evidence>
<dbReference type="GO" id="GO:0008833">
    <property type="term" value="F:deoxyribonuclease IV (phage-T4-induced) activity"/>
    <property type="evidence" value="ECO:0007669"/>
    <property type="project" value="InterPro"/>
</dbReference>
<sequence length="147" mass="16963">MAKTTRTSNNLGSKSKTRKQALANGWRSGLEESLAAFLRSEGISYEYEQNKIHYVVPARDAKYTPDFYIKTRTGKTIIIETKGRFLTADRQKMILVKQQFPDLDIRMVFSRSATPISKQSKTTYAMWCDKHGFPYADKVVPQEWLDE</sequence>
<dbReference type="Pfam" id="PF05367">
    <property type="entry name" value="Phage_endo_I"/>
    <property type="match status" value="1"/>
</dbReference>
<protein>
    <submittedName>
        <fullName evidence="1">Endodeoxyribonuclease I</fullName>
    </submittedName>
</protein>
<name>A0AAX3ZWF3_9CAUD</name>
<evidence type="ECO:0000313" key="2">
    <source>
        <dbReference type="Proteomes" id="UP001302562"/>
    </source>
</evidence>
<reference evidence="1 2" key="1">
    <citation type="submission" date="2023-08" db="EMBL/GenBank/DDBJ databases">
        <authorList>
            <person name="Du S."/>
            <person name="Wu Z."/>
            <person name="Wu Y."/>
            <person name="Yang M."/>
            <person name="Shao J."/>
            <person name="Liu H."/>
            <person name="Zhao Y."/>
            <person name="Zhang Z."/>
        </authorList>
    </citation>
    <scope>NUCLEOTIDE SEQUENCE [LARGE SCALE GENOMIC DNA]</scope>
</reference>
<keyword evidence="2" id="KW-1185">Reference proteome</keyword>
<dbReference type="InterPro" id="IPR011335">
    <property type="entry name" value="Restrct_endonuc-II-like"/>
</dbReference>
<proteinExistence type="predicted"/>